<feature type="transmembrane region" description="Helical" evidence="2">
    <location>
        <begin position="268"/>
        <end position="289"/>
    </location>
</feature>
<dbReference type="PANTHER" id="PTHR31600">
    <property type="entry name" value="TINY MACROCYSTS PROTEIN B-RELATED"/>
    <property type="match status" value="1"/>
</dbReference>
<proteinExistence type="predicted"/>
<dbReference type="InterPro" id="IPR052994">
    <property type="entry name" value="Tiny_macrocysts_regulators"/>
</dbReference>
<dbReference type="EMBL" id="CAJZBQ010000025">
    <property type="protein sequence ID" value="CAG9320308.1"/>
    <property type="molecule type" value="Genomic_DNA"/>
</dbReference>
<keyword evidence="5" id="KW-1185">Reference proteome</keyword>
<gene>
    <name evidence="4" type="ORF">BSTOLATCC_MIC26228</name>
</gene>
<feature type="coiled-coil region" evidence="1">
    <location>
        <begin position="790"/>
        <end position="821"/>
    </location>
</feature>
<evidence type="ECO:0000313" key="4">
    <source>
        <dbReference type="EMBL" id="CAG9320308.1"/>
    </source>
</evidence>
<feature type="transmembrane region" description="Helical" evidence="2">
    <location>
        <begin position="109"/>
        <end position="136"/>
    </location>
</feature>
<evidence type="ECO:0000259" key="3">
    <source>
        <dbReference type="Pfam" id="PF25474"/>
    </source>
</evidence>
<feature type="domain" description="TmcB/TmcC TPR repeats" evidence="3">
    <location>
        <begin position="459"/>
        <end position="559"/>
    </location>
</feature>
<keyword evidence="2" id="KW-0812">Transmembrane</keyword>
<comment type="caution">
    <text evidence="4">The sequence shown here is derived from an EMBL/GenBank/DDBJ whole genome shotgun (WGS) entry which is preliminary data.</text>
</comment>
<name>A0AAU9J8R0_9CILI</name>
<evidence type="ECO:0000313" key="5">
    <source>
        <dbReference type="Proteomes" id="UP001162131"/>
    </source>
</evidence>
<reference evidence="4" key="1">
    <citation type="submission" date="2021-09" db="EMBL/GenBank/DDBJ databases">
        <authorList>
            <consortium name="AG Swart"/>
            <person name="Singh M."/>
            <person name="Singh A."/>
            <person name="Seah K."/>
            <person name="Emmerich C."/>
        </authorList>
    </citation>
    <scope>NUCLEOTIDE SEQUENCE</scope>
    <source>
        <strain evidence="4">ATCC30299</strain>
    </source>
</reference>
<protein>
    <recommendedName>
        <fullName evidence="3">TmcB/TmcC TPR repeats domain-containing protein</fullName>
    </recommendedName>
</protein>
<dbReference type="Pfam" id="PF25474">
    <property type="entry name" value="TPR_TmcB"/>
    <property type="match status" value="1"/>
</dbReference>
<feature type="transmembrane region" description="Helical" evidence="2">
    <location>
        <begin position="332"/>
        <end position="350"/>
    </location>
</feature>
<evidence type="ECO:0000256" key="2">
    <source>
        <dbReference type="SAM" id="Phobius"/>
    </source>
</evidence>
<keyword evidence="2" id="KW-0472">Membrane</keyword>
<keyword evidence="1" id="KW-0175">Coiled coil</keyword>
<feature type="transmembrane region" description="Helical" evidence="2">
    <location>
        <begin position="246"/>
        <end position="262"/>
    </location>
</feature>
<sequence>MFYKNMFVVGDFAWKSSNEFQGYLNHTPIGRKLKNFMFSIFEKVFRIKYHKSTYFKTQIIYEIVANVIIALQVNCLVWYPNLNISNWSSYRGIWTTLSYTSYDNICASFYIMNFCFYGTSSLVGLCLVFFAAFGIFLKINKPIPVLLVMVFEKFMWILNTICFIPSVMILLMTFKYSIITSKTIEEYSGEVNSDSLDYGPAGIIIVICCFCILAPIIIFSEIFSCDIKHVNSNRNIKARACAELDLEKKIFYVVMCIFYITFGNPNVIILQILGSIYSLYLMIKSVLYLPYYNIFENCIESCKIAAISLSQFIFLFGRLIDNATVIVNFNMFLQPLALYLICRFTIWRYLKLKESVEIPKNQYDFELKFRHLLTNPNLEDNKRLLKLFKKFSELSHFQKNKLFSIWEFNFYFYVIKDERLARVKLSKIQKNPASLEGDIQEWKIFNWLSTNRFFVFPDINYLTYLKELNRIKAMDEELCYILIDLQSELSQKVPRIDKLVNLVSKTSANISCIKKGYKNIIDKYKTKEILELYVGFLENVLSDFDEAVHISNRENKLSAYSQKNEDKRLEKYGKDVCTMLISCSEESFGTILHINEKASQILKVSLILSQEMKFTNFLPFPYDSLHLQLIKDFLLNCESTDVKNHEDLFFQDQQGYLIECNLLIKLTALHDSAYFLVSFQQKKIDHQIAIFSEEGYVTAHTENFSYYIGKEQKSLKNQTLSNIVPPICIENLKNYEPLILSWENRELAFIKVPKKIKSTIIYLLIIAYRTDEINKWKTGEAQEKLEIIINQDLENEEAFQNEQWEKEKQKAELKNRSIYEVNFMDKTETDVNTQNIDSPIIENNESEKSHDGRHLNPALSKKNIANRLLIESKKRIRVLQWVLFFVVTET</sequence>
<feature type="transmembrane region" description="Helical" evidence="2">
    <location>
        <begin position="59"/>
        <end position="79"/>
    </location>
</feature>
<accession>A0AAU9J8R0</accession>
<dbReference type="Proteomes" id="UP001162131">
    <property type="component" value="Unassembled WGS sequence"/>
</dbReference>
<organism evidence="4 5">
    <name type="scientific">Blepharisma stoltei</name>
    <dbReference type="NCBI Taxonomy" id="1481888"/>
    <lineage>
        <taxon>Eukaryota</taxon>
        <taxon>Sar</taxon>
        <taxon>Alveolata</taxon>
        <taxon>Ciliophora</taxon>
        <taxon>Postciliodesmatophora</taxon>
        <taxon>Heterotrichea</taxon>
        <taxon>Heterotrichida</taxon>
        <taxon>Blepharismidae</taxon>
        <taxon>Blepharisma</taxon>
    </lineage>
</organism>
<dbReference type="AlphaFoldDB" id="A0AAU9J8R0"/>
<dbReference type="PANTHER" id="PTHR31600:SF2">
    <property type="entry name" value="GAMETE ENRICHED GENE 10 PROTEIN-RELATED"/>
    <property type="match status" value="1"/>
</dbReference>
<dbReference type="InterPro" id="IPR057352">
    <property type="entry name" value="TPR_TmcB/C"/>
</dbReference>
<feature type="transmembrane region" description="Helical" evidence="2">
    <location>
        <begin position="156"/>
        <end position="178"/>
    </location>
</feature>
<feature type="transmembrane region" description="Helical" evidence="2">
    <location>
        <begin position="198"/>
        <end position="225"/>
    </location>
</feature>
<keyword evidence="2" id="KW-1133">Transmembrane helix</keyword>
<evidence type="ECO:0000256" key="1">
    <source>
        <dbReference type="SAM" id="Coils"/>
    </source>
</evidence>